<dbReference type="GO" id="GO:0009245">
    <property type="term" value="P:lipid A biosynthetic process"/>
    <property type="evidence" value="ECO:0007669"/>
    <property type="project" value="UniProtKB-UniRule"/>
</dbReference>
<reference evidence="12 13" key="1">
    <citation type="submission" date="2020-08" db="EMBL/GenBank/DDBJ databases">
        <title>Genomic Encyclopedia of Type Strains, Phase IV (KMG-IV): sequencing the most valuable type-strain genomes for metagenomic binning, comparative biology and taxonomic classification.</title>
        <authorList>
            <person name="Goeker M."/>
        </authorList>
    </citation>
    <scope>NUCLEOTIDE SEQUENCE [LARGE SCALE GENOMIC DNA]</scope>
    <source>
        <strain evidence="12 13">DSM 25701</strain>
    </source>
</reference>
<dbReference type="PANTHER" id="PTHR30372:SF4">
    <property type="entry name" value="LIPID-A-DISACCHARIDE SYNTHASE, MITOCHONDRIAL-RELATED"/>
    <property type="match status" value="1"/>
</dbReference>
<comment type="similarity">
    <text evidence="2 11">Belongs to the LpxB family.</text>
</comment>
<evidence type="ECO:0000256" key="2">
    <source>
        <dbReference type="ARBA" id="ARBA00007868"/>
    </source>
</evidence>
<name>A0A840QZD5_9GAMM</name>
<organism evidence="12 13">
    <name type="scientific">Zhongshania antarctica</name>
    <dbReference type="NCBI Taxonomy" id="641702"/>
    <lineage>
        <taxon>Bacteria</taxon>
        <taxon>Pseudomonadati</taxon>
        <taxon>Pseudomonadota</taxon>
        <taxon>Gammaproteobacteria</taxon>
        <taxon>Cellvibrionales</taxon>
        <taxon>Spongiibacteraceae</taxon>
        <taxon>Zhongshania</taxon>
    </lineage>
</organism>
<keyword evidence="8 11" id="KW-0808">Transferase</keyword>
<dbReference type="AlphaFoldDB" id="A0A840QZD5"/>
<proteinExistence type="inferred from homology"/>
<evidence type="ECO:0000256" key="4">
    <source>
        <dbReference type="ARBA" id="ARBA00020902"/>
    </source>
</evidence>
<keyword evidence="13" id="KW-1185">Reference proteome</keyword>
<dbReference type="EC" id="2.4.1.182" evidence="3 11"/>
<evidence type="ECO:0000256" key="11">
    <source>
        <dbReference type="HAMAP-Rule" id="MF_00392"/>
    </source>
</evidence>
<dbReference type="EMBL" id="JACHHW010000001">
    <property type="protein sequence ID" value="MBB5186139.1"/>
    <property type="molecule type" value="Genomic_DNA"/>
</dbReference>
<evidence type="ECO:0000256" key="9">
    <source>
        <dbReference type="ARBA" id="ARBA00023098"/>
    </source>
</evidence>
<dbReference type="Proteomes" id="UP000536640">
    <property type="component" value="Unassembled WGS sequence"/>
</dbReference>
<evidence type="ECO:0000313" key="13">
    <source>
        <dbReference type="Proteomes" id="UP000536640"/>
    </source>
</evidence>
<accession>A0A840QZD5</accession>
<comment type="function">
    <text evidence="1 11">Condensation of UDP-2,3-diacylglucosamine and 2,3-diacylglucosamine-1-phosphate to form lipid A disaccharide, a precursor of lipid A, a phosphorylated glycolipid that anchors the lipopolysaccharide to the outer membrane of the cell.</text>
</comment>
<evidence type="ECO:0000256" key="1">
    <source>
        <dbReference type="ARBA" id="ARBA00002056"/>
    </source>
</evidence>
<dbReference type="GO" id="GO:0016020">
    <property type="term" value="C:membrane"/>
    <property type="evidence" value="ECO:0007669"/>
    <property type="project" value="GOC"/>
</dbReference>
<comment type="catalytic activity">
    <reaction evidence="10 11">
        <text>a lipid X + a UDP-2-N,3-O-bis[(3R)-3-hydroxyacyl]-alpha-D-glucosamine = a lipid A disaccharide + UDP + H(+)</text>
        <dbReference type="Rhea" id="RHEA:67828"/>
        <dbReference type="ChEBI" id="CHEBI:15378"/>
        <dbReference type="ChEBI" id="CHEBI:58223"/>
        <dbReference type="ChEBI" id="CHEBI:137748"/>
        <dbReference type="ChEBI" id="CHEBI:176338"/>
        <dbReference type="ChEBI" id="CHEBI:176343"/>
        <dbReference type="EC" id="2.4.1.182"/>
    </reaction>
</comment>
<evidence type="ECO:0000256" key="6">
    <source>
        <dbReference type="ARBA" id="ARBA00022556"/>
    </source>
</evidence>
<dbReference type="NCBIfam" id="TIGR00215">
    <property type="entry name" value="lpxB"/>
    <property type="match status" value="1"/>
</dbReference>
<dbReference type="PANTHER" id="PTHR30372">
    <property type="entry name" value="LIPID-A-DISACCHARIDE SYNTHASE"/>
    <property type="match status" value="1"/>
</dbReference>
<dbReference type="SUPFAM" id="SSF53756">
    <property type="entry name" value="UDP-Glycosyltransferase/glycogen phosphorylase"/>
    <property type="match status" value="1"/>
</dbReference>
<comment type="pathway">
    <text evidence="11">Bacterial outer membrane biogenesis; LPS lipid A biosynthesis.</text>
</comment>
<keyword evidence="5 11" id="KW-0444">Lipid biosynthesis</keyword>
<dbReference type="UniPathway" id="UPA00973"/>
<dbReference type="RefSeq" id="WP_184460934.1">
    <property type="nucleotide sequence ID" value="NZ_JACHHW010000001.1"/>
</dbReference>
<dbReference type="InterPro" id="IPR003835">
    <property type="entry name" value="Glyco_trans_19"/>
</dbReference>
<evidence type="ECO:0000256" key="10">
    <source>
        <dbReference type="ARBA" id="ARBA00048975"/>
    </source>
</evidence>
<evidence type="ECO:0000256" key="7">
    <source>
        <dbReference type="ARBA" id="ARBA00022676"/>
    </source>
</evidence>
<keyword evidence="7 11" id="KW-0328">Glycosyltransferase</keyword>
<dbReference type="GO" id="GO:0008915">
    <property type="term" value="F:lipid-A-disaccharide synthase activity"/>
    <property type="evidence" value="ECO:0007669"/>
    <property type="project" value="UniProtKB-UniRule"/>
</dbReference>
<evidence type="ECO:0000313" key="12">
    <source>
        <dbReference type="EMBL" id="MBB5186139.1"/>
    </source>
</evidence>
<keyword evidence="6 11" id="KW-0441">Lipid A biosynthesis</keyword>
<evidence type="ECO:0000256" key="8">
    <source>
        <dbReference type="ARBA" id="ARBA00022679"/>
    </source>
</evidence>
<protein>
    <recommendedName>
        <fullName evidence="4 11">Lipid-A-disaccharide synthase</fullName>
        <ecNumber evidence="3 11">2.4.1.182</ecNumber>
    </recommendedName>
</protein>
<sequence length="385" mass="42686">MTPLRIGIIAGEASGDILGADLIRAIKTRYPNAEFEGVGGPLMIEQGCRSLCDMDRLSVMGIVEPLKRLPELLRLRRFLKSHFLSWQPAIVIGIDSPDFTLNIERYVRERGIKTLHYVSPSVWAWRQGRVKGIAKSVDHMLTLFPFEERFYQEHGVPVTCVGHPLADQIPLTDQRSAARATLDVEDGHPVLAILPGSRSGEVAQLIKPFLETAQWLRRAQPNIEFLIPAANAERKIQILQAIGAFSQDLPVRVVSGQSRTVMAASDVVLMASGTTSLEALLLQRPMVVAYRFGKWSYKLLSRLVKTPFFSLPNLLAQRALVPEVLQDEVRAEVMGPLLLEQLNNANHRESLINEFQGIHRQLAQAASERAADVVLACAGVSNVPD</sequence>
<comment type="caution">
    <text evidence="12">The sequence shown here is derived from an EMBL/GenBank/DDBJ whole genome shotgun (WGS) entry which is preliminary data.</text>
</comment>
<keyword evidence="9 11" id="KW-0443">Lipid metabolism</keyword>
<evidence type="ECO:0000256" key="5">
    <source>
        <dbReference type="ARBA" id="ARBA00022516"/>
    </source>
</evidence>
<dbReference type="GO" id="GO:0005543">
    <property type="term" value="F:phospholipid binding"/>
    <property type="evidence" value="ECO:0007669"/>
    <property type="project" value="TreeGrafter"/>
</dbReference>
<gene>
    <name evidence="11" type="primary">lpxB</name>
    <name evidence="12" type="ORF">HNQ57_000398</name>
</gene>
<dbReference type="HAMAP" id="MF_00392">
    <property type="entry name" value="LpxB"/>
    <property type="match status" value="1"/>
</dbReference>
<dbReference type="Pfam" id="PF02684">
    <property type="entry name" value="LpxB"/>
    <property type="match status" value="1"/>
</dbReference>
<evidence type="ECO:0000256" key="3">
    <source>
        <dbReference type="ARBA" id="ARBA00012687"/>
    </source>
</evidence>